<dbReference type="NCBIfam" id="NF033921">
    <property type="entry name" value="por_somb"/>
    <property type="match status" value="1"/>
</dbReference>
<evidence type="ECO:0000259" key="4">
    <source>
        <dbReference type="PROSITE" id="PS51272"/>
    </source>
</evidence>
<accession>A0ABT3L771</accession>
<keyword evidence="2" id="KW-0732">Signal</keyword>
<keyword evidence="6" id="KW-1185">Reference proteome</keyword>
<feature type="chain" id="PRO_5044971035" evidence="2">
    <location>
        <begin position="30"/>
        <end position="662"/>
    </location>
</feature>
<dbReference type="Gene3D" id="2.40.160.180">
    <property type="entry name" value="Carbohydrate-selective porin OprB"/>
    <property type="match status" value="1"/>
</dbReference>
<dbReference type="EMBL" id="JAIHOM010000067">
    <property type="protein sequence ID" value="MCW6037353.1"/>
    <property type="molecule type" value="Genomic_DNA"/>
</dbReference>
<evidence type="ECO:0000256" key="1">
    <source>
        <dbReference type="ARBA" id="ARBA00008769"/>
    </source>
</evidence>
<organism evidence="5 6">
    <name type="scientific">Spirulina subsalsa FACHB-351</name>
    <dbReference type="NCBI Taxonomy" id="234711"/>
    <lineage>
        <taxon>Bacteria</taxon>
        <taxon>Bacillati</taxon>
        <taxon>Cyanobacteriota</taxon>
        <taxon>Cyanophyceae</taxon>
        <taxon>Spirulinales</taxon>
        <taxon>Spirulinaceae</taxon>
        <taxon>Spirulina</taxon>
    </lineage>
</organism>
<feature type="signal peptide" evidence="2">
    <location>
        <begin position="1"/>
        <end position="29"/>
    </location>
</feature>
<dbReference type="PANTHER" id="PTHR43308">
    <property type="entry name" value="OUTER MEMBRANE PROTEIN ALPHA-RELATED"/>
    <property type="match status" value="1"/>
</dbReference>
<dbReference type="Pfam" id="PF00395">
    <property type="entry name" value="SLH"/>
    <property type="match status" value="1"/>
</dbReference>
<dbReference type="InterPro" id="IPR001119">
    <property type="entry name" value="SLH_dom"/>
</dbReference>
<evidence type="ECO:0000313" key="6">
    <source>
        <dbReference type="Proteomes" id="UP001526426"/>
    </source>
</evidence>
<dbReference type="InterPro" id="IPR007049">
    <property type="entry name" value="Carb-sel_porin_OprB"/>
</dbReference>
<name>A0ABT3L771_9CYAN</name>
<evidence type="ECO:0000256" key="2">
    <source>
        <dbReference type="RuleBase" id="RU363072"/>
    </source>
</evidence>
<dbReference type="PROSITE" id="PS51272">
    <property type="entry name" value="SLH"/>
    <property type="match status" value="1"/>
</dbReference>
<dbReference type="Proteomes" id="UP001526426">
    <property type="component" value="Unassembled WGS sequence"/>
</dbReference>
<comment type="caution">
    <text evidence="5">The sequence shown here is derived from an EMBL/GenBank/DDBJ whole genome shotgun (WGS) entry which is preliminary data.</text>
</comment>
<evidence type="ECO:0000256" key="3">
    <source>
        <dbReference type="SAM" id="MobiDB-lite"/>
    </source>
</evidence>
<sequence length="662" mass="70562">MKLQFKQEKTLSSAVLLTLLGLFTSPLQAQATPASELLASSSSAKAQSSVESSESTVSNSPAASTLTAAVTGHQKSEGSFTEASLLQSSEAIPAQGFTNAQKPPSFFNTPSAPAPSSSSNLKETLANPSQPTPVIFNNQVEGDPMSQVNSVTQFRDVFPGDWAYQALSDLVTRYGCIAGYPDGTFRGNRALSRYEFAAGLNACLQQIERILAESTADLATREDLEVLQALMREFQGELEMLGGRIDALDARITFQEDNQFSTTTKLFGQAIIGIQGRDGGTFDFLGLRFQDRQESINVVANAQLSLFTQFSPRSLLLTSFQAGTGSTVDSFAGDRSLPSQYRNFVGLAYEGDTNANLFLSDLNYRHLFGNNLAVMVGPRGISPVNVFRGSNRVESAGSGPLSRFAQRNPISSIGGGQGGIGLDWQISPIASLQAVYSSSDPENSFPGTIFNGGLFGGDYAATTAGLQVVLSPTDDIDVALQYIHSYSPLGLLLTGLGDDQLITSNSGAFLRAPMQTNAFGFNTEWRVTPRFTLGGWVGYSTSSYLPGSGTVETLNWMAFLNFPDLGGQGNLGGLYFGQPPKITSSNVSQGGLGRNIPGFSQNVVNPPAGGQPATSYHLEAFYRLRLTDNISITPGVIFVFNPGHNSRNSTVTIGALRTTFSF</sequence>
<dbReference type="InterPro" id="IPR051465">
    <property type="entry name" value="Cell_Envelope_Struct_Comp"/>
</dbReference>
<dbReference type="RefSeq" id="WP_265265209.1">
    <property type="nucleotide sequence ID" value="NZ_JAIHOM010000067.1"/>
</dbReference>
<feature type="domain" description="SLH" evidence="4">
    <location>
        <begin position="150"/>
        <end position="214"/>
    </location>
</feature>
<protein>
    <submittedName>
        <fullName evidence="5">Iron uptake porin</fullName>
    </submittedName>
</protein>
<feature type="region of interest" description="Disordered" evidence="3">
    <location>
        <begin position="97"/>
        <end position="130"/>
    </location>
</feature>
<gene>
    <name evidence="5" type="ORF">K4A83_13880</name>
</gene>
<dbReference type="Pfam" id="PF04966">
    <property type="entry name" value="OprB"/>
    <property type="match status" value="1"/>
</dbReference>
<proteinExistence type="inferred from homology"/>
<feature type="region of interest" description="Disordered" evidence="3">
    <location>
        <begin position="50"/>
        <end position="74"/>
    </location>
</feature>
<dbReference type="InterPro" id="IPR047684">
    <property type="entry name" value="Por_som-like"/>
</dbReference>
<comment type="similarity">
    <text evidence="1 2">Belongs to the OprB family.</text>
</comment>
<feature type="compositionally biased region" description="Low complexity" evidence="3">
    <location>
        <begin position="103"/>
        <end position="120"/>
    </location>
</feature>
<feature type="compositionally biased region" description="Low complexity" evidence="3">
    <location>
        <begin position="50"/>
        <end position="64"/>
    </location>
</feature>
<evidence type="ECO:0000313" key="5">
    <source>
        <dbReference type="EMBL" id="MCW6037353.1"/>
    </source>
</evidence>
<dbReference type="PANTHER" id="PTHR43308:SF1">
    <property type="entry name" value="OUTER MEMBRANE PROTEIN ALPHA"/>
    <property type="match status" value="1"/>
</dbReference>
<reference evidence="5 6" key="1">
    <citation type="submission" date="2021-08" db="EMBL/GenBank/DDBJ databases">
        <title>Draft genome sequence of Spirulina subsalsa with high tolerance to salinity and hype-accumulation of phycocyanin.</title>
        <authorList>
            <person name="Pei H."/>
            <person name="Jiang L."/>
        </authorList>
    </citation>
    <scope>NUCLEOTIDE SEQUENCE [LARGE SCALE GENOMIC DNA]</scope>
    <source>
        <strain evidence="5 6">FACHB-351</strain>
    </source>
</reference>
<dbReference type="InterPro" id="IPR038673">
    <property type="entry name" value="OprB_sf"/>
</dbReference>